<reference evidence="1" key="1">
    <citation type="journal article" date="2023" name="G3 (Bethesda)">
        <title>A reference genome for the long-term kleptoplast-retaining sea slug Elysia crispata morphotype clarki.</title>
        <authorList>
            <person name="Eastman K.E."/>
            <person name="Pendleton A.L."/>
            <person name="Shaikh M.A."/>
            <person name="Suttiyut T."/>
            <person name="Ogas R."/>
            <person name="Tomko P."/>
            <person name="Gavelis G."/>
            <person name="Widhalm J.R."/>
            <person name="Wisecaver J.H."/>
        </authorList>
    </citation>
    <scope>NUCLEOTIDE SEQUENCE</scope>
    <source>
        <strain evidence="1">ECLA1</strain>
    </source>
</reference>
<evidence type="ECO:0000313" key="2">
    <source>
        <dbReference type="Proteomes" id="UP001283361"/>
    </source>
</evidence>
<organism evidence="1 2">
    <name type="scientific">Elysia crispata</name>
    <name type="common">lettuce slug</name>
    <dbReference type="NCBI Taxonomy" id="231223"/>
    <lineage>
        <taxon>Eukaryota</taxon>
        <taxon>Metazoa</taxon>
        <taxon>Spiralia</taxon>
        <taxon>Lophotrochozoa</taxon>
        <taxon>Mollusca</taxon>
        <taxon>Gastropoda</taxon>
        <taxon>Heterobranchia</taxon>
        <taxon>Euthyneura</taxon>
        <taxon>Panpulmonata</taxon>
        <taxon>Sacoglossa</taxon>
        <taxon>Placobranchoidea</taxon>
        <taxon>Plakobranchidae</taxon>
        <taxon>Elysia</taxon>
    </lineage>
</organism>
<comment type="caution">
    <text evidence="1">The sequence shown here is derived from an EMBL/GenBank/DDBJ whole genome shotgun (WGS) entry which is preliminary data.</text>
</comment>
<evidence type="ECO:0000313" key="1">
    <source>
        <dbReference type="EMBL" id="KAK3712337.1"/>
    </source>
</evidence>
<proteinExistence type="predicted"/>
<protein>
    <submittedName>
        <fullName evidence="1">Uncharacterized protein</fullName>
    </submittedName>
</protein>
<gene>
    <name evidence="1" type="ORF">RRG08_002668</name>
</gene>
<accession>A0AAE0XTP9</accession>
<keyword evidence="2" id="KW-1185">Reference proteome</keyword>
<sequence>MSICKPLSFYDYMMPSCQSLSFYDYMMSSCKSLSFYDYMMSICQPLSFYNYMIYGRAVEIGQSTAPLCGQWSVLNRMKLEVSSMDPERDGCLIERGQSAIARSKYLQSAGLVERKITTCAWLRSVWPQVGGGEKKYRGAGRKSRRRTGPAHVGLLDLVYDPASHLYGCSGDTDSRHRSVSSFGLWNINKTRGLHHTPGFTRGLRQS</sequence>
<dbReference type="EMBL" id="JAWDGP010007584">
    <property type="protein sequence ID" value="KAK3712337.1"/>
    <property type="molecule type" value="Genomic_DNA"/>
</dbReference>
<dbReference type="AlphaFoldDB" id="A0AAE0XTP9"/>
<name>A0AAE0XTP9_9GAST</name>
<dbReference type="Proteomes" id="UP001283361">
    <property type="component" value="Unassembled WGS sequence"/>
</dbReference>